<keyword evidence="8" id="KW-1185">Reference proteome</keyword>
<keyword evidence="2 5" id="KW-0812">Transmembrane</keyword>
<feature type="domain" description="RDD" evidence="6">
    <location>
        <begin position="10"/>
        <end position="83"/>
    </location>
</feature>
<dbReference type="InterPro" id="IPR010432">
    <property type="entry name" value="RDD"/>
</dbReference>
<evidence type="ECO:0000256" key="4">
    <source>
        <dbReference type="ARBA" id="ARBA00023136"/>
    </source>
</evidence>
<dbReference type="Pfam" id="PF06271">
    <property type="entry name" value="RDD"/>
    <property type="match status" value="1"/>
</dbReference>
<keyword evidence="4 5" id="KW-0472">Membrane</keyword>
<reference evidence="7 8" key="1">
    <citation type="journal article" date="2018" name="Sci. Rep.">
        <title>Rhizobium tumorigenes sp. nov., a novel plant tumorigenic bacterium isolated from cane gall tumors on thornless blackberry.</title>
        <authorList>
            <person name="Kuzmanovi N."/>
            <person name="Smalla K."/>
            <person name="Gronow S."/>
            <person name="PuBawska J."/>
        </authorList>
    </citation>
    <scope>NUCLEOTIDE SEQUENCE [LARGE SCALE GENOMIC DNA]</scope>
    <source>
        <strain evidence="7 8">1078</strain>
    </source>
</reference>
<evidence type="ECO:0000256" key="5">
    <source>
        <dbReference type="SAM" id="Phobius"/>
    </source>
</evidence>
<sequence length="84" mass="9383">MSDALVPRNPSTWRRVLALILDLIAAFFCLGYLVALLTGGMTDDGFQLNGWPALLLFALVIAYFVIANRFFGGTIWKYILKART</sequence>
<accession>A0AAF1KRZ0</accession>
<proteinExistence type="predicted"/>
<evidence type="ECO:0000256" key="3">
    <source>
        <dbReference type="ARBA" id="ARBA00022989"/>
    </source>
</evidence>
<feature type="transmembrane region" description="Helical" evidence="5">
    <location>
        <begin position="50"/>
        <end position="71"/>
    </location>
</feature>
<feature type="transmembrane region" description="Helical" evidence="5">
    <location>
        <begin position="16"/>
        <end position="38"/>
    </location>
</feature>
<dbReference type="RefSeq" id="WP_111215635.1">
    <property type="nucleotide sequence ID" value="NZ_CP117255.1"/>
</dbReference>
<reference evidence="8" key="2">
    <citation type="journal article" date="2023" name="MicrobiologyOpen">
        <title>Genomics of the tumorigenes clade of the family Rhizobiaceae and description of Rhizobium rhododendri sp. nov.</title>
        <authorList>
            <person name="Kuzmanovic N."/>
            <person name="diCenzo G.C."/>
            <person name="Bunk B."/>
            <person name="Sproeer C."/>
            <person name="Fruehling A."/>
            <person name="Neumann-Schaal M."/>
            <person name="Overmann J."/>
            <person name="Smalla K."/>
        </authorList>
    </citation>
    <scope>NUCLEOTIDE SEQUENCE [LARGE SCALE GENOMIC DNA]</scope>
    <source>
        <strain evidence="8">1078</strain>
    </source>
</reference>
<evidence type="ECO:0000256" key="1">
    <source>
        <dbReference type="ARBA" id="ARBA00004141"/>
    </source>
</evidence>
<keyword evidence="3 5" id="KW-1133">Transmembrane helix</keyword>
<dbReference type="GO" id="GO:0016020">
    <property type="term" value="C:membrane"/>
    <property type="evidence" value="ECO:0007669"/>
    <property type="project" value="UniProtKB-SubCell"/>
</dbReference>
<evidence type="ECO:0000313" key="7">
    <source>
        <dbReference type="EMBL" id="WFR96773.1"/>
    </source>
</evidence>
<evidence type="ECO:0000313" key="8">
    <source>
        <dbReference type="Proteomes" id="UP000249499"/>
    </source>
</evidence>
<dbReference type="EMBL" id="CP117255">
    <property type="protein sequence ID" value="WFR96773.1"/>
    <property type="molecule type" value="Genomic_DNA"/>
</dbReference>
<protein>
    <submittedName>
        <fullName evidence="7">RDD family protein</fullName>
    </submittedName>
</protein>
<dbReference type="Proteomes" id="UP000249499">
    <property type="component" value="Chromosome"/>
</dbReference>
<comment type="subcellular location">
    <subcellularLocation>
        <location evidence="1">Membrane</location>
        <topology evidence="1">Multi-pass membrane protein</topology>
    </subcellularLocation>
</comment>
<name>A0AAF1KRZ0_9HYPH</name>
<organism evidence="7 8">
    <name type="scientific">Rhizobium tumorigenes</name>
    <dbReference type="NCBI Taxonomy" id="2041385"/>
    <lineage>
        <taxon>Bacteria</taxon>
        <taxon>Pseudomonadati</taxon>
        <taxon>Pseudomonadota</taxon>
        <taxon>Alphaproteobacteria</taxon>
        <taxon>Hyphomicrobiales</taxon>
        <taxon>Rhizobiaceae</taxon>
        <taxon>Rhizobium/Agrobacterium group</taxon>
        <taxon>Rhizobium</taxon>
    </lineage>
</organism>
<evidence type="ECO:0000256" key="2">
    <source>
        <dbReference type="ARBA" id="ARBA00022692"/>
    </source>
</evidence>
<dbReference type="KEGG" id="rtu:PR017_06550"/>
<dbReference type="AlphaFoldDB" id="A0AAF1KRZ0"/>
<evidence type="ECO:0000259" key="6">
    <source>
        <dbReference type="Pfam" id="PF06271"/>
    </source>
</evidence>
<gene>
    <name evidence="7" type="ORF">PR017_06550</name>
</gene>